<evidence type="ECO:0000313" key="8">
    <source>
        <dbReference type="Proteomes" id="UP000190648"/>
    </source>
</evidence>
<dbReference type="PROSITE" id="PS50102">
    <property type="entry name" value="RRM"/>
    <property type="match status" value="1"/>
</dbReference>
<feature type="compositionally biased region" description="Basic and acidic residues" evidence="5">
    <location>
        <begin position="277"/>
        <end position="289"/>
    </location>
</feature>
<feature type="compositionally biased region" description="Basic and acidic residues" evidence="5">
    <location>
        <begin position="305"/>
        <end position="316"/>
    </location>
</feature>
<dbReference type="STRING" id="372326.A0A1V4J320"/>
<comment type="subcellular location">
    <subcellularLocation>
        <location evidence="1">Nucleus</location>
        <location evidence="1">Nucleoplasm</location>
    </subcellularLocation>
</comment>
<dbReference type="SMART" id="SM00360">
    <property type="entry name" value="RRM"/>
    <property type="match status" value="1"/>
</dbReference>
<dbReference type="InterPro" id="IPR012677">
    <property type="entry name" value="Nucleotide-bd_a/b_plait_sf"/>
</dbReference>
<feature type="domain" description="RRM" evidence="6">
    <location>
        <begin position="12"/>
        <end position="162"/>
    </location>
</feature>
<evidence type="ECO:0000256" key="3">
    <source>
        <dbReference type="ARBA" id="ARBA00023242"/>
    </source>
</evidence>
<dbReference type="AlphaFoldDB" id="A0A1V4J320"/>
<gene>
    <name evidence="7" type="primary">RBM11</name>
    <name evidence="7" type="ORF">AV530_016614</name>
</gene>
<evidence type="ECO:0000256" key="5">
    <source>
        <dbReference type="SAM" id="MobiDB-lite"/>
    </source>
</evidence>
<dbReference type="InterPro" id="IPR000504">
    <property type="entry name" value="RRM_dom"/>
</dbReference>
<proteinExistence type="predicted"/>
<dbReference type="EMBL" id="LSYS01009367">
    <property type="protein sequence ID" value="OPJ66583.1"/>
    <property type="molecule type" value="Genomic_DNA"/>
</dbReference>
<reference evidence="7 8" key="1">
    <citation type="submission" date="2016-02" db="EMBL/GenBank/DDBJ databases">
        <title>Band-tailed pigeon sequencing and assembly.</title>
        <authorList>
            <person name="Soares A.E."/>
            <person name="Novak B.J."/>
            <person name="Rice E.S."/>
            <person name="O'Connell B."/>
            <person name="Chang D."/>
            <person name="Weber S."/>
            <person name="Shapiro B."/>
        </authorList>
    </citation>
    <scope>NUCLEOTIDE SEQUENCE [LARGE SCALE GENOMIC DNA]</scope>
    <source>
        <strain evidence="7">BTP2013</strain>
        <tissue evidence="7">Blood</tissue>
    </source>
</reference>
<name>A0A1V4J320_PATFA</name>
<dbReference type="SUPFAM" id="SSF54928">
    <property type="entry name" value="RNA-binding domain, RBD"/>
    <property type="match status" value="1"/>
</dbReference>
<comment type="caution">
    <text evidence="7">The sequence shown here is derived from an EMBL/GenBank/DDBJ whole genome shotgun (WGS) entry which is preliminary data.</text>
</comment>
<dbReference type="Gene3D" id="3.30.70.330">
    <property type="match status" value="1"/>
</dbReference>
<keyword evidence="2 4" id="KW-0694">RNA-binding</keyword>
<dbReference type="GO" id="GO:0005654">
    <property type="term" value="C:nucleoplasm"/>
    <property type="evidence" value="ECO:0007669"/>
    <property type="project" value="UniProtKB-SubCell"/>
</dbReference>
<evidence type="ECO:0000256" key="2">
    <source>
        <dbReference type="ARBA" id="ARBA00022884"/>
    </source>
</evidence>
<dbReference type="OrthoDB" id="407442at2759"/>
<dbReference type="Pfam" id="PF00076">
    <property type="entry name" value="RRM_1"/>
    <property type="match status" value="1"/>
</dbReference>
<sequence length="328" mass="37607">MSSPGRSEEADRTLFVGNLESRVREEILYELFLQEDYILKRLICEGLDCDEGQAVQKTFVVVPEALLATWVCFPTVLMLPILEIQARVKEKHINGVGHFCTADTISQAGPLTKVTICKDKEGKPKSFGFVCFKHKVSVPYAIALLNGIRLYGRPIKVQYRFGSSHSELNSPTHGFENYIDLYSPSYRCQEPYGNPPFPVTPFPMNNSLPYEYSGFQKMMNYFLAQQYTVQSPMGQQFPYYQMTPPLPSNLSFSPYQNQAANFKSAQSTFELALPHSSDCEVHQEDESTSKRKREQQSCDSDTSIEDDKMRQRERDQKYKKHKAKKKTH</sequence>
<evidence type="ECO:0000256" key="1">
    <source>
        <dbReference type="ARBA" id="ARBA00004642"/>
    </source>
</evidence>
<keyword evidence="8" id="KW-1185">Reference proteome</keyword>
<evidence type="ECO:0000256" key="4">
    <source>
        <dbReference type="PROSITE-ProRule" id="PRU00176"/>
    </source>
</evidence>
<dbReference type="InterPro" id="IPR035979">
    <property type="entry name" value="RBD_domain_sf"/>
</dbReference>
<keyword evidence="3" id="KW-0539">Nucleus</keyword>
<dbReference type="GO" id="GO:0000381">
    <property type="term" value="P:regulation of alternative mRNA splicing, via spliceosome"/>
    <property type="evidence" value="ECO:0007669"/>
    <property type="project" value="TreeGrafter"/>
</dbReference>
<feature type="compositionally biased region" description="Basic residues" evidence="5">
    <location>
        <begin position="317"/>
        <end position="328"/>
    </location>
</feature>
<dbReference type="Proteomes" id="UP000190648">
    <property type="component" value="Unassembled WGS sequence"/>
</dbReference>
<evidence type="ECO:0000313" key="7">
    <source>
        <dbReference type="EMBL" id="OPJ66583.1"/>
    </source>
</evidence>
<dbReference type="InterPro" id="IPR052285">
    <property type="entry name" value="NEXT_complex_subunit"/>
</dbReference>
<accession>A0A1V4J320</accession>
<dbReference type="PANTHER" id="PTHR13798:SF5">
    <property type="entry name" value="SPLICING REGULATOR RBM11"/>
    <property type="match status" value="1"/>
</dbReference>
<organism evidence="7 8">
    <name type="scientific">Patagioenas fasciata monilis</name>
    <dbReference type="NCBI Taxonomy" id="372326"/>
    <lineage>
        <taxon>Eukaryota</taxon>
        <taxon>Metazoa</taxon>
        <taxon>Chordata</taxon>
        <taxon>Craniata</taxon>
        <taxon>Vertebrata</taxon>
        <taxon>Euteleostomi</taxon>
        <taxon>Archelosauria</taxon>
        <taxon>Archosauria</taxon>
        <taxon>Dinosauria</taxon>
        <taxon>Saurischia</taxon>
        <taxon>Theropoda</taxon>
        <taxon>Coelurosauria</taxon>
        <taxon>Aves</taxon>
        <taxon>Neognathae</taxon>
        <taxon>Neoaves</taxon>
        <taxon>Columbimorphae</taxon>
        <taxon>Columbiformes</taxon>
        <taxon>Columbidae</taxon>
        <taxon>Patagioenas</taxon>
    </lineage>
</organism>
<evidence type="ECO:0000259" key="6">
    <source>
        <dbReference type="PROSITE" id="PS50102"/>
    </source>
</evidence>
<dbReference type="PANTHER" id="PTHR13798">
    <property type="entry name" value="RNA BINDING MOTIF RBM PROTEIN -RELATED"/>
    <property type="match status" value="1"/>
</dbReference>
<dbReference type="GO" id="GO:0003727">
    <property type="term" value="F:single-stranded RNA binding"/>
    <property type="evidence" value="ECO:0007669"/>
    <property type="project" value="TreeGrafter"/>
</dbReference>
<protein>
    <submittedName>
        <fullName evidence="7">Splicing regulator RBM11</fullName>
    </submittedName>
</protein>
<feature type="region of interest" description="Disordered" evidence="5">
    <location>
        <begin position="276"/>
        <end position="328"/>
    </location>
</feature>